<protein>
    <recommendedName>
        <fullName evidence="4">mannan endo-1,4-beta-mannosidase</fullName>
        <ecNumber evidence="4">3.2.1.78</ecNumber>
    </recommendedName>
</protein>
<dbReference type="SUPFAM" id="SSF51445">
    <property type="entry name" value="(Trans)glycosidases"/>
    <property type="match status" value="1"/>
</dbReference>
<evidence type="ECO:0000256" key="3">
    <source>
        <dbReference type="ARBA" id="ARBA00005641"/>
    </source>
</evidence>
<evidence type="ECO:0000313" key="12">
    <source>
        <dbReference type="EMBL" id="THH18909.1"/>
    </source>
</evidence>
<dbReference type="InterPro" id="IPR001547">
    <property type="entry name" value="Glyco_hydro_5"/>
</dbReference>
<dbReference type="EC" id="3.2.1.78" evidence="4"/>
<evidence type="ECO:0000256" key="2">
    <source>
        <dbReference type="ARBA" id="ARBA00004613"/>
    </source>
</evidence>
<dbReference type="InterPro" id="IPR045053">
    <property type="entry name" value="MAN-like"/>
</dbReference>
<evidence type="ECO:0000256" key="5">
    <source>
        <dbReference type="ARBA" id="ARBA00022525"/>
    </source>
</evidence>
<dbReference type="OrthoDB" id="406631at2759"/>
<evidence type="ECO:0000256" key="4">
    <source>
        <dbReference type="ARBA" id="ARBA00012706"/>
    </source>
</evidence>
<accession>A0A4S4M1H3</accession>
<evidence type="ECO:0000259" key="11">
    <source>
        <dbReference type="Pfam" id="PF00150"/>
    </source>
</evidence>
<keyword evidence="13" id="KW-1185">Reference proteome</keyword>
<dbReference type="PANTHER" id="PTHR31451:SF39">
    <property type="entry name" value="MANNAN ENDO-1,4-BETA-MANNOSIDASE 1"/>
    <property type="match status" value="1"/>
</dbReference>
<feature type="domain" description="Glycoside hydrolase family 5" evidence="11">
    <location>
        <begin position="47"/>
        <end position="266"/>
    </location>
</feature>
<gene>
    <name evidence="12" type="ORF">EW146_g2131</name>
</gene>
<dbReference type="Pfam" id="PF00150">
    <property type="entry name" value="Cellulase"/>
    <property type="match status" value="1"/>
</dbReference>
<evidence type="ECO:0000256" key="10">
    <source>
        <dbReference type="SAM" id="SignalP"/>
    </source>
</evidence>
<evidence type="ECO:0000256" key="6">
    <source>
        <dbReference type="ARBA" id="ARBA00022729"/>
    </source>
</evidence>
<dbReference type="GO" id="GO:0046355">
    <property type="term" value="P:mannan catabolic process"/>
    <property type="evidence" value="ECO:0007669"/>
    <property type="project" value="UniProtKB-ARBA"/>
</dbReference>
<comment type="subcellular location">
    <subcellularLocation>
        <location evidence="2">Secreted</location>
    </subcellularLocation>
</comment>
<keyword evidence="8 9" id="KW-0326">Glycosidase</keyword>
<dbReference type="Gene3D" id="3.20.20.80">
    <property type="entry name" value="Glycosidases"/>
    <property type="match status" value="1"/>
</dbReference>
<sequence length="569" mass="61951">MRSSFWLNAALNVLFAYAATTPSRTRKISQRWHDEFISAADGQFKVNGSDFKFIGTNACWLPYLNSEDDINNVLGNMSAAGIRVVRTWAFNDVNTVPVNGTWLQLIVNGTTSINNGTNGLQRLDKFVSMAQSHGIYVLFSLTNNWNPADTGSSSLPRNFLSNAYGKLSSLRGMDAYVREFGVYKKHDEFYTNDTIIVIFKNYTKQVVSRFIDCPAVLGWELANDPRGNSSIPASESCNTLTITKWHADVSQFIRSIDSNHLVCSGNHGFQCPSCPKLFLLNPPAPRPSAAAGASGARRRSVSGVMTKARLMRDIADKRRRVSTASTEVRDGFKIRGRWVASGKSKRQDNGVGSAFDGSQGVDSQDILNIPDIGFGSFQLFPDQNSYGTLGQASDAFQSTSIDFDATVQQGIDWIQSQVSVAQALLCSVDKPLALAGFGLVTQFNAPLFVPFNSTLPSIATAPNEGSENSMPNVTDQQRDSAYQQWLQAGIQAGVQGMIQYQWTSNNLTTQNGTFIPVSIIPVQNTGDSTGTIGQSPNDGYGTEGVDKKNVLAILANAAQQLIARRVINP</sequence>
<organism evidence="12 13">
    <name type="scientific">Bondarzewia mesenterica</name>
    <dbReference type="NCBI Taxonomy" id="1095465"/>
    <lineage>
        <taxon>Eukaryota</taxon>
        <taxon>Fungi</taxon>
        <taxon>Dikarya</taxon>
        <taxon>Basidiomycota</taxon>
        <taxon>Agaricomycotina</taxon>
        <taxon>Agaricomycetes</taxon>
        <taxon>Russulales</taxon>
        <taxon>Bondarzewiaceae</taxon>
        <taxon>Bondarzewia</taxon>
    </lineage>
</organism>
<evidence type="ECO:0000256" key="9">
    <source>
        <dbReference type="RuleBase" id="RU361153"/>
    </source>
</evidence>
<dbReference type="AlphaFoldDB" id="A0A4S4M1H3"/>
<dbReference type="GO" id="GO:0005576">
    <property type="term" value="C:extracellular region"/>
    <property type="evidence" value="ECO:0007669"/>
    <property type="project" value="UniProtKB-SubCell"/>
</dbReference>
<evidence type="ECO:0000313" key="13">
    <source>
        <dbReference type="Proteomes" id="UP000310158"/>
    </source>
</evidence>
<name>A0A4S4M1H3_9AGAM</name>
<keyword evidence="5" id="KW-0964">Secreted</keyword>
<comment type="caution">
    <text evidence="12">The sequence shown here is derived from an EMBL/GenBank/DDBJ whole genome shotgun (WGS) entry which is preliminary data.</text>
</comment>
<dbReference type="EMBL" id="SGPL01000060">
    <property type="protein sequence ID" value="THH18909.1"/>
    <property type="molecule type" value="Genomic_DNA"/>
</dbReference>
<feature type="chain" id="PRO_5020971164" description="mannan endo-1,4-beta-mannosidase" evidence="10">
    <location>
        <begin position="19"/>
        <end position="569"/>
    </location>
</feature>
<dbReference type="GO" id="GO:0016985">
    <property type="term" value="F:mannan endo-1,4-beta-mannosidase activity"/>
    <property type="evidence" value="ECO:0007669"/>
    <property type="project" value="UniProtKB-EC"/>
</dbReference>
<dbReference type="Proteomes" id="UP000310158">
    <property type="component" value="Unassembled WGS sequence"/>
</dbReference>
<comment type="similarity">
    <text evidence="3 9">Belongs to the glycosyl hydrolase 5 (cellulase A) family.</text>
</comment>
<evidence type="ECO:0000256" key="1">
    <source>
        <dbReference type="ARBA" id="ARBA00001678"/>
    </source>
</evidence>
<evidence type="ECO:0000256" key="7">
    <source>
        <dbReference type="ARBA" id="ARBA00022801"/>
    </source>
</evidence>
<evidence type="ECO:0000256" key="8">
    <source>
        <dbReference type="ARBA" id="ARBA00023295"/>
    </source>
</evidence>
<dbReference type="PANTHER" id="PTHR31451">
    <property type="match status" value="1"/>
</dbReference>
<comment type="catalytic activity">
    <reaction evidence="1">
        <text>Random hydrolysis of (1-&gt;4)-beta-D-mannosidic linkages in mannans, galactomannans and glucomannans.</text>
        <dbReference type="EC" id="3.2.1.78"/>
    </reaction>
</comment>
<reference evidence="12 13" key="1">
    <citation type="submission" date="2019-02" db="EMBL/GenBank/DDBJ databases">
        <title>Genome sequencing of the rare red list fungi Bondarzewia mesenterica.</title>
        <authorList>
            <person name="Buettner E."/>
            <person name="Kellner H."/>
        </authorList>
    </citation>
    <scope>NUCLEOTIDE SEQUENCE [LARGE SCALE GENOMIC DNA]</scope>
    <source>
        <strain evidence="12 13">DSM 108281</strain>
    </source>
</reference>
<keyword evidence="6 10" id="KW-0732">Signal</keyword>
<dbReference type="InterPro" id="IPR017853">
    <property type="entry name" value="GH"/>
</dbReference>
<feature type="signal peptide" evidence="10">
    <location>
        <begin position="1"/>
        <end position="18"/>
    </location>
</feature>
<proteinExistence type="inferred from homology"/>
<keyword evidence="7 9" id="KW-0378">Hydrolase</keyword>